<name>A0AAD2JKQ8_9STRA</name>
<organism evidence="1 2">
    <name type="scientific">Cylindrotheca closterium</name>
    <dbReference type="NCBI Taxonomy" id="2856"/>
    <lineage>
        <taxon>Eukaryota</taxon>
        <taxon>Sar</taxon>
        <taxon>Stramenopiles</taxon>
        <taxon>Ochrophyta</taxon>
        <taxon>Bacillariophyta</taxon>
        <taxon>Bacillariophyceae</taxon>
        <taxon>Bacillariophycidae</taxon>
        <taxon>Bacillariales</taxon>
        <taxon>Bacillariaceae</taxon>
        <taxon>Cylindrotheca</taxon>
    </lineage>
</organism>
<accession>A0AAD2JKQ8</accession>
<evidence type="ECO:0000313" key="2">
    <source>
        <dbReference type="Proteomes" id="UP001295423"/>
    </source>
</evidence>
<dbReference type="EMBL" id="CAKOGP040002003">
    <property type="protein sequence ID" value="CAJ1959569.1"/>
    <property type="molecule type" value="Genomic_DNA"/>
</dbReference>
<proteinExistence type="predicted"/>
<dbReference type="Proteomes" id="UP001295423">
    <property type="component" value="Unassembled WGS sequence"/>
</dbReference>
<sequence length="122" mass="13566">MKYLHDHNESQSIHSHAHIFSADTIPTDRFPDSKLATHLTYSTSTVSVFAAEVTTYKALFEEFKRHLALFTLASTTHVTTHENPAAALPARAPFDRELFAQIRANALKGANASTKEKDLART</sequence>
<keyword evidence="2" id="KW-1185">Reference proteome</keyword>
<reference evidence="1" key="1">
    <citation type="submission" date="2023-08" db="EMBL/GenBank/DDBJ databases">
        <authorList>
            <person name="Audoor S."/>
            <person name="Bilcke G."/>
        </authorList>
    </citation>
    <scope>NUCLEOTIDE SEQUENCE</scope>
</reference>
<comment type="caution">
    <text evidence="1">The sequence shown here is derived from an EMBL/GenBank/DDBJ whole genome shotgun (WGS) entry which is preliminary data.</text>
</comment>
<evidence type="ECO:0000313" key="1">
    <source>
        <dbReference type="EMBL" id="CAJ1959569.1"/>
    </source>
</evidence>
<gene>
    <name evidence="1" type="ORF">CYCCA115_LOCUS17990</name>
</gene>
<protein>
    <submittedName>
        <fullName evidence="1">Uncharacterized protein</fullName>
    </submittedName>
</protein>
<dbReference type="AlphaFoldDB" id="A0AAD2JKQ8"/>